<proteinExistence type="inferred from homology"/>
<evidence type="ECO:0000256" key="4">
    <source>
        <dbReference type="ARBA" id="ARBA00025742"/>
    </source>
</evidence>
<dbReference type="GO" id="GO:0046872">
    <property type="term" value="F:metal ion binding"/>
    <property type="evidence" value="ECO:0007669"/>
    <property type="project" value="UniProtKB-KW"/>
</dbReference>
<dbReference type="InterPro" id="IPR004843">
    <property type="entry name" value="Calcineurin-like_PHP"/>
</dbReference>
<organism evidence="6 7">
    <name type="scientific">Phototrophicus methaneseepsis</name>
    <dbReference type="NCBI Taxonomy" id="2710758"/>
    <lineage>
        <taxon>Bacteria</taxon>
        <taxon>Bacillati</taxon>
        <taxon>Chloroflexota</taxon>
        <taxon>Candidatus Thermofontia</taxon>
        <taxon>Phototrophicales</taxon>
        <taxon>Phototrophicaceae</taxon>
        <taxon>Phototrophicus</taxon>
    </lineage>
</organism>
<keyword evidence="3" id="KW-0408">Iron</keyword>
<protein>
    <submittedName>
        <fullName evidence="6">Metallophosphoesterase</fullName>
    </submittedName>
</protein>
<reference evidence="6 7" key="1">
    <citation type="submission" date="2020-02" db="EMBL/GenBank/DDBJ databases">
        <authorList>
            <person name="Zheng R.K."/>
            <person name="Sun C.M."/>
        </authorList>
    </citation>
    <scope>NUCLEOTIDE SEQUENCE [LARGE SCALE GENOMIC DNA]</scope>
    <source>
        <strain evidence="7">rifampicinis</strain>
    </source>
</reference>
<dbReference type="EMBL" id="CP062983">
    <property type="protein sequence ID" value="QPC82797.1"/>
    <property type="molecule type" value="Genomic_DNA"/>
</dbReference>
<evidence type="ECO:0000313" key="6">
    <source>
        <dbReference type="EMBL" id="QPC82797.1"/>
    </source>
</evidence>
<dbReference type="InterPro" id="IPR050884">
    <property type="entry name" value="CNP_phosphodiesterase-III"/>
</dbReference>
<keyword evidence="2" id="KW-0378">Hydrolase</keyword>
<dbReference type="InterPro" id="IPR029052">
    <property type="entry name" value="Metallo-depent_PP-like"/>
</dbReference>
<dbReference type="PANTHER" id="PTHR42988">
    <property type="entry name" value="PHOSPHOHYDROLASE"/>
    <property type="match status" value="1"/>
</dbReference>
<dbReference type="GO" id="GO:0016787">
    <property type="term" value="F:hydrolase activity"/>
    <property type="evidence" value="ECO:0007669"/>
    <property type="project" value="UniProtKB-KW"/>
</dbReference>
<sequence>MTTLLRFVHISDTHINPDTSYIKHGAPTPLAGTKALVEAVNALPFQPDFILHTGDVVYDPYPEAYSAAEAAFEPLKAPVYYMAGNHDDCGGLQRILLNRTEDVVTPYLYYQMEINGVQLVVLDSNGPAEDPTGNIPHEQLLWLEEIVSAEDTRPLLVAVHHNLMPVGAPWLDDWMRTNNGEAVHGLLMQAGPRLRAVLHGHIHQNTVNYKDGVLYVSAASSWTQFMSYPTPENTEVTHDPTAQPGFNVVHVTTDGISIRTHQFQVR</sequence>
<gene>
    <name evidence="6" type="ORF">G4Y79_00025</name>
</gene>
<evidence type="ECO:0000313" key="7">
    <source>
        <dbReference type="Proteomes" id="UP000594468"/>
    </source>
</evidence>
<dbReference type="Pfam" id="PF00149">
    <property type="entry name" value="Metallophos"/>
    <property type="match status" value="1"/>
</dbReference>
<evidence type="ECO:0000256" key="3">
    <source>
        <dbReference type="ARBA" id="ARBA00023004"/>
    </source>
</evidence>
<dbReference type="Gene3D" id="3.60.21.10">
    <property type="match status" value="1"/>
</dbReference>
<evidence type="ECO:0000256" key="2">
    <source>
        <dbReference type="ARBA" id="ARBA00022801"/>
    </source>
</evidence>
<name>A0A7S8IEP8_9CHLR</name>
<keyword evidence="7" id="KW-1185">Reference proteome</keyword>
<dbReference type="Proteomes" id="UP000594468">
    <property type="component" value="Chromosome"/>
</dbReference>
<dbReference type="AlphaFoldDB" id="A0A7S8IEP8"/>
<dbReference type="KEGG" id="pmet:G4Y79_00025"/>
<accession>A0A7S8IEP8</accession>
<dbReference type="PANTHER" id="PTHR42988:SF2">
    <property type="entry name" value="CYCLIC NUCLEOTIDE PHOSPHODIESTERASE CBUA0032-RELATED"/>
    <property type="match status" value="1"/>
</dbReference>
<keyword evidence="1" id="KW-0479">Metal-binding</keyword>
<feature type="domain" description="Calcineurin-like phosphoesterase" evidence="5">
    <location>
        <begin position="5"/>
        <end position="204"/>
    </location>
</feature>
<evidence type="ECO:0000256" key="1">
    <source>
        <dbReference type="ARBA" id="ARBA00022723"/>
    </source>
</evidence>
<evidence type="ECO:0000259" key="5">
    <source>
        <dbReference type="Pfam" id="PF00149"/>
    </source>
</evidence>
<comment type="similarity">
    <text evidence="4">Belongs to the cyclic nucleotide phosphodiesterase class-III family.</text>
</comment>
<dbReference type="RefSeq" id="WP_195170866.1">
    <property type="nucleotide sequence ID" value="NZ_CP062983.1"/>
</dbReference>
<dbReference type="SUPFAM" id="SSF56300">
    <property type="entry name" value="Metallo-dependent phosphatases"/>
    <property type="match status" value="1"/>
</dbReference>